<proteinExistence type="predicted"/>
<accession>A0A6S6TQQ6</accession>
<reference evidence="1" key="1">
    <citation type="submission" date="2020-01" db="EMBL/GenBank/DDBJ databases">
        <authorList>
            <person name="Meier V. D."/>
            <person name="Meier V D."/>
        </authorList>
    </citation>
    <scope>NUCLEOTIDE SEQUENCE</scope>
    <source>
        <strain evidence="1">HLG_WM_MAG_01</strain>
    </source>
</reference>
<sequence>MTIGVSELQKNISIIRNLKETLQVVDKKTNTLLATIVPNNNKNDVEDDWVERLGGVFSDSKLPEKYNGDVDAAIADAYHQEMMKKYGHMNDG</sequence>
<name>A0A6S6TQQ6_9BACT</name>
<dbReference type="AlphaFoldDB" id="A0A6S6TQQ6"/>
<gene>
    <name evidence="1" type="ORF">HELGO_WM658</name>
</gene>
<dbReference type="EMBL" id="CACVAS010000107">
    <property type="protein sequence ID" value="CAA6820437.1"/>
    <property type="molecule type" value="Genomic_DNA"/>
</dbReference>
<organism evidence="1">
    <name type="scientific">uncultured Sulfurovum sp</name>
    <dbReference type="NCBI Taxonomy" id="269237"/>
    <lineage>
        <taxon>Bacteria</taxon>
        <taxon>Pseudomonadati</taxon>
        <taxon>Campylobacterota</taxon>
        <taxon>Epsilonproteobacteria</taxon>
        <taxon>Campylobacterales</taxon>
        <taxon>Sulfurovaceae</taxon>
        <taxon>Sulfurovum</taxon>
        <taxon>environmental samples</taxon>
    </lineage>
</organism>
<protein>
    <submittedName>
        <fullName evidence="1">Uncharacterized protein</fullName>
    </submittedName>
</protein>
<evidence type="ECO:0000313" key="1">
    <source>
        <dbReference type="EMBL" id="CAA6820437.1"/>
    </source>
</evidence>